<dbReference type="Pfam" id="PF01548">
    <property type="entry name" value="DEDD_Tnp_IS110"/>
    <property type="match status" value="1"/>
</dbReference>
<evidence type="ECO:0000313" key="4">
    <source>
        <dbReference type="Proteomes" id="UP000004382"/>
    </source>
</evidence>
<dbReference type="InterPro" id="IPR047650">
    <property type="entry name" value="Transpos_IS110"/>
</dbReference>
<reference evidence="3 4" key="1">
    <citation type="submission" date="2011-09" db="EMBL/GenBank/DDBJ databases">
        <title>The draft genome of Methylobacterium extorquens DSM 13060.</title>
        <authorList>
            <consortium name="US DOE Joint Genome Institute (JGI-PGF)"/>
            <person name="Lucas S."/>
            <person name="Han J."/>
            <person name="Lapidus A."/>
            <person name="Cheng J.-F."/>
            <person name="Goodwin L."/>
            <person name="Pitluck S."/>
            <person name="Peters L."/>
            <person name="Land M.L."/>
            <person name="Hauser L."/>
            <person name="Koskimaki J."/>
            <person name="Halonen O."/>
            <person name="Pirttila A."/>
            <person name="Frank C."/>
            <person name="Woyke T.J."/>
        </authorList>
    </citation>
    <scope>NUCLEOTIDE SEQUENCE [LARGE SCALE GENOMIC DNA]</scope>
    <source>
        <strain evidence="3 4">DSM 13060</strain>
    </source>
</reference>
<dbReference type="Pfam" id="PF02371">
    <property type="entry name" value="Transposase_20"/>
    <property type="match status" value="1"/>
</dbReference>
<evidence type="ECO:0000313" key="3">
    <source>
        <dbReference type="EMBL" id="EHP92435.1"/>
    </source>
</evidence>
<dbReference type="GO" id="GO:0003677">
    <property type="term" value="F:DNA binding"/>
    <property type="evidence" value="ECO:0007669"/>
    <property type="project" value="InterPro"/>
</dbReference>
<organism evidence="3 4">
    <name type="scientific">Methylorubrum extorquens DSM 13060</name>
    <dbReference type="NCBI Taxonomy" id="882800"/>
    <lineage>
        <taxon>Bacteria</taxon>
        <taxon>Pseudomonadati</taxon>
        <taxon>Pseudomonadota</taxon>
        <taxon>Alphaproteobacteria</taxon>
        <taxon>Hyphomicrobiales</taxon>
        <taxon>Methylobacteriaceae</taxon>
        <taxon>Methylorubrum</taxon>
    </lineage>
</organism>
<dbReference type="AlphaFoldDB" id="H1KJ56"/>
<sequence>MDQQHHVGLDVSVKETAICVVDSHGKVVHRATVESHPEVIGRHLIDLGHAYARVGLEAGPLSPWLYAGLVEVGLPAICVETRHMHAALSARINKTDRNDALGIAQMMRVGLFKPVHVKTPASQQRRLLLTSRKLLQRKAYDIESDLRGQLRNFGLKVGVVGAVGFEQRVRDLVLDLPFVAAVVLPLLEARAALRTQLAKLHKMLLDQVRTDPVCRRLMTAPGVGPVVALTYRTCVDNPARFGRSQCVGAHYGLTPRLYQSGETMRVGRISKCGDRMMRAALYEAALVLLTGSRGRWSGLKVWGLAVAKRRGMQKALVAVARKLAIVLHRMWRDEKDFRWSTGAVTAA</sequence>
<dbReference type="Proteomes" id="UP000004382">
    <property type="component" value="Unassembled WGS sequence"/>
</dbReference>
<gene>
    <name evidence="3" type="ORF">MetexDRAFT_2668</name>
</gene>
<feature type="domain" description="Transposase IS116/IS110/IS902 C-terminal" evidence="2">
    <location>
        <begin position="214"/>
        <end position="289"/>
    </location>
</feature>
<comment type="caution">
    <text evidence="3">The sequence shown here is derived from an EMBL/GenBank/DDBJ whole genome shotgun (WGS) entry which is preliminary data.</text>
</comment>
<protein>
    <submittedName>
        <fullName evidence="3">Transposase IS116/IS110/IS902 family protein</fullName>
    </submittedName>
</protein>
<name>H1KJ56_METEX</name>
<dbReference type="PANTHER" id="PTHR33055">
    <property type="entry name" value="TRANSPOSASE FOR INSERTION SEQUENCE ELEMENT IS1111A"/>
    <property type="match status" value="1"/>
</dbReference>
<dbReference type="NCBIfam" id="NF033542">
    <property type="entry name" value="transpos_IS110"/>
    <property type="match status" value="1"/>
</dbReference>
<dbReference type="InterPro" id="IPR003346">
    <property type="entry name" value="Transposase_20"/>
</dbReference>
<dbReference type="GO" id="GO:0004803">
    <property type="term" value="F:transposase activity"/>
    <property type="evidence" value="ECO:0007669"/>
    <property type="project" value="InterPro"/>
</dbReference>
<evidence type="ECO:0000259" key="2">
    <source>
        <dbReference type="Pfam" id="PF02371"/>
    </source>
</evidence>
<dbReference type="InterPro" id="IPR002525">
    <property type="entry name" value="Transp_IS110-like_N"/>
</dbReference>
<dbReference type="EMBL" id="AGJK01000062">
    <property type="protein sequence ID" value="EHP92435.1"/>
    <property type="molecule type" value="Genomic_DNA"/>
</dbReference>
<accession>H1KJ56</accession>
<dbReference type="PANTHER" id="PTHR33055:SF3">
    <property type="entry name" value="PUTATIVE TRANSPOSASE FOR IS117-RELATED"/>
    <property type="match status" value="1"/>
</dbReference>
<feature type="domain" description="Transposase IS110-like N-terminal" evidence="1">
    <location>
        <begin position="7"/>
        <end position="151"/>
    </location>
</feature>
<dbReference type="RefSeq" id="WP_003600303.1">
    <property type="nucleotide sequence ID" value="NZ_AGJK01000062.1"/>
</dbReference>
<evidence type="ECO:0000259" key="1">
    <source>
        <dbReference type="Pfam" id="PF01548"/>
    </source>
</evidence>
<proteinExistence type="predicted"/>
<dbReference type="PATRIC" id="fig|882800.3.peg.2619"/>
<dbReference type="GO" id="GO:0006313">
    <property type="term" value="P:DNA transposition"/>
    <property type="evidence" value="ECO:0007669"/>
    <property type="project" value="InterPro"/>
</dbReference>